<reference evidence="4" key="1">
    <citation type="submission" date="2022-11" db="UniProtKB">
        <authorList>
            <consortium name="WormBaseParasite"/>
        </authorList>
    </citation>
    <scope>IDENTIFICATION</scope>
</reference>
<dbReference type="Proteomes" id="UP000887562">
    <property type="component" value="Unplaced"/>
</dbReference>
<comment type="similarity">
    <text evidence="1">Belongs to the BCL7 family.</text>
</comment>
<evidence type="ECO:0000313" key="4">
    <source>
        <dbReference type="WBParaSite" id="maker-E.canG7_contigs_8539-snap-gene-0.59-mRNA-1"/>
    </source>
</evidence>
<dbReference type="PANTHER" id="PTHR12767">
    <property type="entry name" value="BCL7 RELATED"/>
    <property type="match status" value="1"/>
</dbReference>
<proteinExistence type="inferred from homology"/>
<evidence type="ECO:0000256" key="1">
    <source>
        <dbReference type="ARBA" id="ARBA00010326"/>
    </source>
</evidence>
<dbReference type="InterPro" id="IPR006804">
    <property type="entry name" value="BCL7"/>
</dbReference>
<dbReference type="PANTHER" id="PTHR12767:SF9">
    <property type="entry name" value="BCL7-LIKE"/>
    <property type="match status" value="1"/>
</dbReference>
<feature type="region of interest" description="Disordered" evidence="2">
    <location>
        <begin position="75"/>
        <end position="121"/>
    </location>
</feature>
<dbReference type="Pfam" id="PF04714">
    <property type="entry name" value="BCL_N"/>
    <property type="match status" value="1"/>
</dbReference>
<feature type="region of interest" description="Disordered" evidence="2">
    <location>
        <begin position="1"/>
        <end position="28"/>
    </location>
</feature>
<sequence length="237" mass="26593">MFARALRAETRSRARDDNRRVHKSSEKVQRWEKKWVPVKDTSMLIYKWVPVAEDEHAQPKKSGFVRAQANVLPPTGGSIITMSSRPPELRTEDPPPNENISDRMPKVETSSETSNDADVKDVSGGLAADVPVDLTSGVGEQTVGATLESYDVGGYGTGWLYGWTVDFMNKRLSRGAPRVPRHRKENSRRAVGWVSALRIGPWNRFFFLWGEDCLPRQPESGRVESPECCQLRGGQLK</sequence>
<evidence type="ECO:0000313" key="3">
    <source>
        <dbReference type="Proteomes" id="UP000887562"/>
    </source>
</evidence>
<dbReference type="WBParaSite" id="maker-E.canG7_contigs_8539-snap-gene-0.59-mRNA-1">
    <property type="protein sequence ID" value="maker-E.canG7_contigs_8539-snap-gene-0.59-mRNA-1"/>
    <property type="gene ID" value="EcG7_01543"/>
</dbReference>
<organism evidence="3 4">
    <name type="scientific">Echinococcus canadensis</name>
    <dbReference type="NCBI Taxonomy" id="519352"/>
    <lineage>
        <taxon>Eukaryota</taxon>
        <taxon>Metazoa</taxon>
        <taxon>Spiralia</taxon>
        <taxon>Lophotrochozoa</taxon>
        <taxon>Platyhelminthes</taxon>
        <taxon>Cestoda</taxon>
        <taxon>Eucestoda</taxon>
        <taxon>Cyclophyllidea</taxon>
        <taxon>Taeniidae</taxon>
        <taxon>Echinococcus</taxon>
        <taxon>Echinococcus canadensis group</taxon>
    </lineage>
</organism>
<accession>A0A915F0K7</accession>
<evidence type="ECO:0000256" key="2">
    <source>
        <dbReference type="SAM" id="MobiDB-lite"/>
    </source>
</evidence>
<protein>
    <submittedName>
        <fullName evidence="4">B cell CLL:lymphoma 7 protein family member A</fullName>
    </submittedName>
</protein>
<name>A0A915F0K7_9CEST</name>
<dbReference type="AlphaFoldDB" id="A0A915F0K7"/>
<keyword evidence="3" id="KW-1185">Reference proteome</keyword>